<dbReference type="EMBL" id="AP023322">
    <property type="protein sequence ID" value="BCI63977.1"/>
    <property type="molecule type" value="Genomic_DNA"/>
</dbReference>
<keyword evidence="1" id="KW-1133">Transmembrane helix</keyword>
<dbReference type="InterPro" id="IPR011050">
    <property type="entry name" value="Pectin_lyase_fold/virulence"/>
</dbReference>
<dbReference type="NCBIfam" id="TIGR03804">
    <property type="entry name" value="para_beta_helix"/>
    <property type="match status" value="1"/>
</dbReference>
<dbReference type="Pfam" id="PF13229">
    <property type="entry name" value="Beta_helix"/>
    <property type="match status" value="1"/>
</dbReference>
<organism evidence="3 4">
    <name type="scientific">Coprobacter secundus subsp. similis</name>
    <dbReference type="NCBI Taxonomy" id="2751153"/>
    <lineage>
        <taxon>Bacteria</taxon>
        <taxon>Pseudomonadati</taxon>
        <taxon>Bacteroidota</taxon>
        <taxon>Bacteroidia</taxon>
        <taxon>Bacteroidales</taxon>
        <taxon>Barnesiellaceae</taxon>
        <taxon>Coprobacter</taxon>
    </lineage>
</organism>
<proteinExistence type="predicted"/>
<keyword evidence="1" id="KW-0472">Membrane</keyword>
<gene>
    <name evidence="3" type="primary">glaA_2</name>
    <name evidence="3" type="ORF">Cop2CBH44_23300</name>
</gene>
<evidence type="ECO:0000256" key="1">
    <source>
        <dbReference type="SAM" id="Phobius"/>
    </source>
</evidence>
<dbReference type="AlphaFoldDB" id="A0A7G1I337"/>
<dbReference type="SUPFAM" id="SSF51126">
    <property type="entry name" value="Pectin lyase-like"/>
    <property type="match status" value="1"/>
</dbReference>
<accession>A0A7G1I337</accession>
<evidence type="ECO:0000259" key="2">
    <source>
        <dbReference type="Pfam" id="PF13229"/>
    </source>
</evidence>
<feature type="domain" description="Right handed beta helix" evidence="2">
    <location>
        <begin position="418"/>
        <end position="547"/>
    </location>
</feature>
<protein>
    <submittedName>
        <fullName evidence="3">Alpha-1,3-galactosidase A</fullName>
    </submittedName>
</protein>
<dbReference type="InterPro" id="IPR039448">
    <property type="entry name" value="Beta_helix"/>
</dbReference>
<dbReference type="SMART" id="SM00710">
    <property type="entry name" value="PbH1"/>
    <property type="match status" value="4"/>
</dbReference>
<evidence type="ECO:0000313" key="3">
    <source>
        <dbReference type="EMBL" id="BCI63977.1"/>
    </source>
</evidence>
<dbReference type="InterPro" id="IPR022441">
    <property type="entry name" value="Para_beta_helix_rpt-2"/>
</dbReference>
<keyword evidence="1" id="KW-0812">Transmembrane</keyword>
<keyword evidence="4" id="KW-1185">Reference proteome</keyword>
<feature type="transmembrane region" description="Helical" evidence="1">
    <location>
        <begin position="12"/>
        <end position="33"/>
    </location>
</feature>
<dbReference type="KEGG" id="copr:Cop2CBH44_23300"/>
<dbReference type="Gene3D" id="2.160.20.10">
    <property type="entry name" value="Single-stranded right-handed beta-helix, Pectin lyase-like"/>
    <property type="match status" value="2"/>
</dbReference>
<dbReference type="InterPro" id="IPR006626">
    <property type="entry name" value="PbH1"/>
</dbReference>
<reference evidence="4" key="1">
    <citation type="submission" date="2020-07" db="EMBL/GenBank/DDBJ databases">
        <title>Complete genome sequencing of Coprobacter sp. strain 2CBH44.</title>
        <authorList>
            <person name="Sakamoto M."/>
            <person name="Murakami T."/>
            <person name="Mori H."/>
        </authorList>
    </citation>
    <scope>NUCLEOTIDE SEQUENCE [LARGE SCALE GENOMIC DNA]</scope>
    <source>
        <strain evidence="4">2CBH44</strain>
    </source>
</reference>
<name>A0A7G1I337_9BACT</name>
<dbReference type="InterPro" id="IPR012334">
    <property type="entry name" value="Pectin_lyas_fold"/>
</dbReference>
<dbReference type="Proteomes" id="UP000594042">
    <property type="component" value="Chromosome"/>
</dbReference>
<evidence type="ECO:0000313" key="4">
    <source>
        <dbReference type="Proteomes" id="UP000594042"/>
    </source>
</evidence>
<dbReference type="RefSeq" id="WP_055097206.1">
    <property type="nucleotide sequence ID" value="NZ_AP023322.1"/>
</dbReference>
<sequence length="565" mass="63490">MGTTYRHNSVSIILKNILIISTLILFIQCQFHGEKNRGKDFDLQGFINKEIAKGNKTITIPPGIYRITPQNQQHLYLKDLSDISIIADDVEMICTETTRAITFENCKNISLKGMTIDYDPLCFTQGVITKLAPDKSYIEFKLDDNYPDNLVERIEIFDAHTHNLKRETYYGWTPFEKIGDRTYRVSKGKNYKYNPNIDKEEIGDILVTNNDYTPNGNMPHAIYSDECTNLCLEDITLYSGNCFGFFETNGTKNNYIRCKIDRRPPETDLYKRPQRIRSNDADAFHSKFAYVGPQLTECFARYQGDDGINICGKYYMTAGGKNKTIRVIVPHSFDLEVGNELEIMTIDGNRLPNVKIVKIEDGGTISPKEIDGIKRLNQNEGNKKNLTQPNNKIINLTVDKDVNFPLGSIIGDRNRVGSGFSVKNCYFGYNRSRGILIKASDGEVSGNTLECNNMHAVLITPEAWWLESGCSDNVVVKDNTIIGNGHPEAICVTGFGFTGNTPPAGLHKNITIENNNISDCYIPCIYVGSTLGGTIKNNQITNPKKTGEKSSLIETKNCDMLETDL</sequence>